<organism evidence="4 5">
    <name type="scientific">Desulfofundulus thermosubterraneus DSM 16057</name>
    <dbReference type="NCBI Taxonomy" id="1121432"/>
    <lineage>
        <taxon>Bacteria</taxon>
        <taxon>Bacillati</taxon>
        <taxon>Bacillota</taxon>
        <taxon>Clostridia</taxon>
        <taxon>Eubacteriales</taxon>
        <taxon>Peptococcaceae</taxon>
        <taxon>Desulfofundulus</taxon>
    </lineage>
</organism>
<dbReference type="GO" id="GO:0016832">
    <property type="term" value="F:aldehyde-lyase activity"/>
    <property type="evidence" value="ECO:0007669"/>
    <property type="project" value="TreeGrafter"/>
</dbReference>
<dbReference type="GO" id="GO:0046872">
    <property type="term" value="F:metal ion binding"/>
    <property type="evidence" value="ECO:0007669"/>
    <property type="project" value="UniProtKB-KW"/>
</dbReference>
<evidence type="ECO:0000313" key="5">
    <source>
        <dbReference type="Proteomes" id="UP000184529"/>
    </source>
</evidence>
<dbReference type="PANTHER" id="PTHR22789:SF0">
    <property type="entry name" value="3-OXO-TETRONATE 4-PHOSPHATE DECARBOXYLASE-RELATED"/>
    <property type="match status" value="1"/>
</dbReference>
<dbReference type="AlphaFoldDB" id="A0A1M6EJD1"/>
<dbReference type="STRING" id="1121432.SAMN02745219_01218"/>
<dbReference type="RefSeq" id="WP_072868027.1">
    <property type="nucleotide sequence ID" value="NZ_FQZM01000013.1"/>
</dbReference>
<feature type="domain" description="Class II aldolase/adducin N-terminal" evidence="3">
    <location>
        <begin position="10"/>
        <end position="187"/>
    </location>
</feature>
<dbReference type="InterPro" id="IPR001303">
    <property type="entry name" value="Aldolase_II/adducin_N"/>
</dbReference>
<keyword evidence="1" id="KW-0479">Metal-binding</keyword>
<dbReference type="OrthoDB" id="9786287at2"/>
<evidence type="ECO:0000313" key="4">
    <source>
        <dbReference type="EMBL" id="SHI85612.1"/>
    </source>
</evidence>
<evidence type="ECO:0000256" key="2">
    <source>
        <dbReference type="ARBA" id="ARBA00023239"/>
    </source>
</evidence>
<dbReference type="SMART" id="SM01007">
    <property type="entry name" value="Aldolase_II"/>
    <property type="match status" value="1"/>
</dbReference>
<dbReference type="EMBL" id="FQZM01000013">
    <property type="protein sequence ID" value="SHI85612.1"/>
    <property type="molecule type" value="Genomic_DNA"/>
</dbReference>
<dbReference type="Pfam" id="PF00596">
    <property type="entry name" value="Aldolase_II"/>
    <property type="match status" value="1"/>
</dbReference>
<name>A0A1M6EJD1_9FIRM</name>
<dbReference type="SUPFAM" id="SSF53639">
    <property type="entry name" value="AraD/HMP-PK domain-like"/>
    <property type="match status" value="1"/>
</dbReference>
<dbReference type="GO" id="GO:0019323">
    <property type="term" value="P:pentose catabolic process"/>
    <property type="evidence" value="ECO:0007669"/>
    <property type="project" value="TreeGrafter"/>
</dbReference>
<evidence type="ECO:0000259" key="3">
    <source>
        <dbReference type="SMART" id="SM01007"/>
    </source>
</evidence>
<accession>A0A1M6EJD1</accession>
<dbReference type="PANTHER" id="PTHR22789">
    <property type="entry name" value="FUCULOSE PHOSPHATE ALDOLASE"/>
    <property type="match status" value="1"/>
</dbReference>
<protein>
    <submittedName>
        <fullName evidence="4">L-fuculose-phosphate aldolase</fullName>
    </submittedName>
</protein>
<evidence type="ECO:0000256" key="1">
    <source>
        <dbReference type="ARBA" id="ARBA00022723"/>
    </source>
</evidence>
<keyword evidence="5" id="KW-1185">Reference proteome</keyword>
<sequence>MTIAAEKYKEQVYKMSLRMATSGLVTGTWGNLSARVPKEDLVVITPSGVPYAILQVRDMVVMDMNGQVVEGERRPSTEFQLHLAIYRARPDVYAVMHTHSVFASALAVARKPIPPILEDLAQTVGDGVPVASYARAGTEELAWAAVEALGNRGAVLLANHGVVGVGRNLEEAFMVCQIVEKSAKVYVWADLVGQPAILPPGEVEALRSSYLQSYSQAMVRNYSGVINRPGNDR</sequence>
<dbReference type="InterPro" id="IPR036409">
    <property type="entry name" value="Aldolase_II/adducin_N_sf"/>
</dbReference>
<dbReference type="Gene3D" id="3.40.225.10">
    <property type="entry name" value="Class II aldolase/adducin N-terminal domain"/>
    <property type="match status" value="1"/>
</dbReference>
<dbReference type="InterPro" id="IPR050197">
    <property type="entry name" value="Aldolase_class_II_sugar_metab"/>
</dbReference>
<reference evidence="5" key="1">
    <citation type="submission" date="2016-11" db="EMBL/GenBank/DDBJ databases">
        <authorList>
            <person name="Varghese N."/>
            <person name="Submissions S."/>
        </authorList>
    </citation>
    <scope>NUCLEOTIDE SEQUENCE [LARGE SCALE GENOMIC DNA]</scope>
    <source>
        <strain evidence="5">DSM 16057</strain>
    </source>
</reference>
<dbReference type="GO" id="GO:0005829">
    <property type="term" value="C:cytosol"/>
    <property type="evidence" value="ECO:0007669"/>
    <property type="project" value="TreeGrafter"/>
</dbReference>
<proteinExistence type="predicted"/>
<gene>
    <name evidence="4" type="ORF">SAMN02745219_01218</name>
</gene>
<keyword evidence="2" id="KW-0456">Lyase</keyword>
<dbReference type="Proteomes" id="UP000184529">
    <property type="component" value="Unassembled WGS sequence"/>
</dbReference>